<comment type="subcellular location">
    <subcellularLocation>
        <location evidence="2 10">Cytoplasm</location>
    </subcellularLocation>
</comment>
<dbReference type="GO" id="GO:0046349">
    <property type="term" value="P:amino sugar biosynthetic process"/>
    <property type="evidence" value="ECO:0007669"/>
    <property type="project" value="UniProtKB-ARBA"/>
</dbReference>
<dbReference type="Gene3D" id="3.40.50.10490">
    <property type="entry name" value="Glucose-6-phosphate isomerase like protein, domain 1"/>
    <property type="match status" value="2"/>
</dbReference>
<dbReference type="GO" id="GO:0097367">
    <property type="term" value="F:carbohydrate derivative binding"/>
    <property type="evidence" value="ECO:0007669"/>
    <property type="project" value="InterPro"/>
</dbReference>
<keyword evidence="14" id="KW-1185">Reference proteome</keyword>
<evidence type="ECO:0000256" key="9">
    <source>
        <dbReference type="ARBA" id="ARBA00022962"/>
    </source>
</evidence>
<comment type="catalytic activity">
    <reaction evidence="1 10">
        <text>D-fructose 6-phosphate + L-glutamine = D-glucosamine 6-phosphate + L-glutamate</text>
        <dbReference type="Rhea" id="RHEA:13237"/>
        <dbReference type="ChEBI" id="CHEBI:29985"/>
        <dbReference type="ChEBI" id="CHEBI:58359"/>
        <dbReference type="ChEBI" id="CHEBI:58725"/>
        <dbReference type="ChEBI" id="CHEBI:61527"/>
        <dbReference type="EC" id="2.6.1.16"/>
    </reaction>
</comment>
<feature type="active site" description="Nucleophile; for GATase activity" evidence="10">
    <location>
        <position position="2"/>
    </location>
</feature>
<evidence type="ECO:0000313" key="13">
    <source>
        <dbReference type="EMBL" id="QQV78451.1"/>
    </source>
</evidence>
<dbReference type="SUPFAM" id="SSF53697">
    <property type="entry name" value="SIS domain"/>
    <property type="match status" value="1"/>
</dbReference>
<dbReference type="InterPro" id="IPR005855">
    <property type="entry name" value="GFAT"/>
</dbReference>
<gene>
    <name evidence="10 13" type="primary">glmS</name>
    <name evidence="13" type="ORF">H5J25_07365</name>
</gene>
<keyword evidence="8" id="KW-0677">Repeat</keyword>
<dbReference type="SUPFAM" id="SSF56235">
    <property type="entry name" value="N-terminal nucleophile aminohydrolases (Ntn hydrolases)"/>
    <property type="match status" value="1"/>
</dbReference>
<evidence type="ECO:0000256" key="2">
    <source>
        <dbReference type="ARBA" id="ARBA00004496"/>
    </source>
</evidence>
<dbReference type="InterPro" id="IPR017932">
    <property type="entry name" value="GATase_2_dom"/>
</dbReference>
<dbReference type="Pfam" id="PF01380">
    <property type="entry name" value="SIS"/>
    <property type="match status" value="2"/>
</dbReference>
<dbReference type="Gene3D" id="3.60.20.10">
    <property type="entry name" value="Glutamine Phosphoribosylpyrophosphate, subunit 1, domain 1"/>
    <property type="match status" value="1"/>
</dbReference>
<evidence type="ECO:0000256" key="1">
    <source>
        <dbReference type="ARBA" id="ARBA00001031"/>
    </source>
</evidence>
<dbReference type="HAMAP" id="MF_00164">
    <property type="entry name" value="GlmS"/>
    <property type="match status" value="1"/>
</dbReference>
<dbReference type="AlphaFoldDB" id="A0A974NWZ3"/>
<dbReference type="InterPro" id="IPR035466">
    <property type="entry name" value="GlmS/AgaS_SIS"/>
</dbReference>
<dbReference type="PROSITE" id="PS51278">
    <property type="entry name" value="GATASE_TYPE_2"/>
    <property type="match status" value="1"/>
</dbReference>
<dbReference type="GO" id="GO:0004360">
    <property type="term" value="F:glutamine-fructose-6-phosphate transaminase (isomerizing) activity"/>
    <property type="evidence" value="ECO:0007669"/>
    <property type="project" value="UniProtKB-UniRule"/>
</dbReference>
<dbReference type="PANTHER" id="PTHR10937">
    <property type="entry name" value="GLUCOSAMINE--FRUCTOSE-6-PHOSPHATE AMINOTRANSFERASE, ISOMERIZING"/>
    <property type="match status" value="1"/>
</dbReference>
<comment type="subunit">
    <text evidence="10">Homodimer.</text>
</comment>
<keyword evidence="5 10" id="KW-0963">Cytoplasm</keyword>
<evidence type="ECO:0000256" key="4">
    <source>
        <dbReference type="ARBA" id="ARBA00016090"/>
    </source>
</evidence>
<dbReference type="NCBIfam" id="NF001484">
    <property type="entry name" value="PRK00331.1"/>
    <property type="match status" value="1"/>
</dbReference>
<feature type="initiator methionine" description="Removed" evidence="10">
    <location>
        <position position="1"/>
    </location>
</feature>
<dbReference type="EC" id="2.6.1.16" evidence="3 10"/>
<dbReference type="CDD" id="cd05009">
    <property type="entry name" value="SIS_GlmS_GlmD_2"/>
    <property type="match status" value="1"/>
</dbReference>
<dbReference type="CDD" id="cd00714">
    <property type="entry name" value="GFAT"/>
    <property type="match status" value="1"/>
</dbReference>
<evidence type="ECO:0000256" key="7">
    <source>
        <dbReference type="ARBA" id="ARBA00022679"/>
    </source>
</evidence>
<dbReference type="PROSITE" id="PS51464">
    <property type="entry name" value="SIS"/>
    <property type="match status" value="2"/>
</dbReference>
<dbReference type="KEGG" id="sari:H5J25_07365"/>
<protein>
    <recommendedName>
        <fullName evidence="4 10">Glutamine--fructose-6-phosphate aminotransferase [isomerizing]</fullName>
        <ecNumber evidence="3 10">2.6.1.16</ecNumber>
    </recommendedName>
    <alternativeName>
        <fullName evidence="10">D-fructose-6-phosphate amidotransferase</fullName>
    </alternativeName>
    <alternativeName>
        <fullName evidence="10">GFAT</fullName>
    </alternativeName>
    <alternativeName>
        <fullName evidence="10">Glucosamine-6-phosphate synthase</fullName>
    </alternativeName>
    <alternativeName>
        <fullName evidence="10">Hexosephosphate aminotransferase</fullName>
    </alternativeName>
    <alternativeName>
        <fullName evidence="10">L-glutamine--D-fructose-6-phosphate amidotransferase</fullName>
    </alternativeName>
</protein>
<evidence type="ECO:0000259" key="11">
    <source>
        <dbReference type="PROSITE" id="PS51278"/>
    </source>
</evidence>
<dbReference type="RefSeq" id="WP_202095376.1">
    <property type="nucleotide sequence ID" value="NZ_CP061035.1"/>
</dbReference>
<proteinExistence type="inferred from homology"/>
<dbReference type="InterPro" id="IPR046348">
    <property type="entry name" value="SIS_dom_sf"/>
</dbReference>
<evidence type="ECO:0000313" key="14">
    <source>
        <dbReference type="Proteomes" id="UP000595894"/>
    </source>
</evidence>
<dbReference type="GO" id="GO:0005975">
    <property type="term" value="P:carbohydrate metabolic process"/>
    <property type="evidence" value="ECO:0007669"/>
    <property type="project" value="UniProtKB-UniRule"/>
</dbReference>
<name>A0A974NWZ3_9SPHN</name>
<evidence type="ECO:0000256" key="8">
    <source>
        <dbReference type="ARBA" id="ARBA00022737"/>
    </source>
</evidence>
<dbReference type="GO" id="GO:0006487">
    <property type="term" value="P:protein N-linked glycosylation"/>
    <property type="evidence" value="ECO:0007669"/>
    <property type="project" value="TreeGrafter"/>
</dbReference>
<dbReference type="InterPro" id="IPR047084">
    <property type="entry name" value="GFAT_N"/>
</dbReference>
<dbReference type="GO" id="GO:0006047">
    <property type="term" value="P:UDP-N-acetylglucosamine metabolic process"/>
    <property type="evidence" value="ECO:0007669"/>
    <property type="project" value="TreeGrafter"/>
</dbReference>
<reference evidence="14" key="1">
    <citation type="submission" date="2020-09" db="EMBL/GenBank/DDBJ databases">
        <title>Sphingomonas sp., a new species isolated from pork steak.</title>
        <authorList>
            <person name="Heidler von Heilborn D."/>
        </authorList>
    </citation>
    <scope>NUCLEOTIDE SEQUENCE [LARGE SCALE GENOMIC DNA]</scope>
</reference>
<keyword evidence="7 10" id="KW-0808">Transferase</keyword>
<keyword evidence="9" id="KW-0315">Glutamine amidotransferase</keyword>
<dbReference type="FunFam" id="3.40.50.10490:FF:000001">
    <property type="entry name" value="Glutamine--fructose-6-phosphate aminotransferase [isomerizing]"/>
    <property type="match status" value="1"/>
</dbReference>
<dbReference type="FunFam" id="3.40.50.10490:FF:000002">
    <property type="entry name" value="Glutamine--fructose-6-phosphate aminotransferase [isomerizing]"/>
    <property type="match status" value="1"/>
</dbReference>
<dbReference type="InterPro" id="IPR001347">
    <property type="entry name" value="SIS_dom"/>
</dbReference>
<sequence length="607" mass="65346">MCGIVGILSMEDVADRLLDGLKRLEYRGYDSAGIATDHGGQIERRRASGKLINLARELAAHPLPGRTGIAHTRWATHGGPTTNNAHPHATGEVAVVHNGIIENFKPLRDELIARGRTFTSETDTEVVAHLISEKVEAGMAPQDAVRDVLPRLHGAFALAILFRQHPDLLIGARLGSPLVVGHGEGEMYLGSDALALAPLTQRIAYLDEGDWVVLTREGAEIYDRDNQPVERAITISGVTGDLVSKGNHRHYMLKEIYEQPIVVAQTLRSYLQRMEERVTLPIPEFDLSKIKRVTIVACGTSFYAGMVAKYWFEQFARVPVDLDVASEFRYREPVMEEGGLALFISQSGETADTLAALRHAKSEGQTIAVVVNVPTSSMAREADILLPTHAGPEIGVASTKAFTCQLAVLAALAANLARAKGKLDASAEKAIVKHLAEAPAALNGALAYDEAIEAMAHNIAGARDVLYLGRGTDYPLALEGALKLKEISYIHAEGYAAGEMKHGPIALIDENVPVIVIAPSGPLFEKTVSNMQEVQARGGRVVLISDYDGIQAAGEGCMATITMPKVHPLIAPLVYAVPVQLLAYHVAVIKGTDVDQPRNLAKSVTVE</sequence>
<feature type="domain" description="SIS" evidence="12">
    <location>
        <begin position="455"/>
        <end position="597"/>
    </location>
</feature>
<feature type="domain" description="Glutamine amidotransferase type-2" evidence="11">
    <location>
        <begin position="2"/>
        <end position="217"/>
    </location>
</feature>
<evidence type="ECO:0000256" key="3">
    <source>
        <dbReference type="ARBA" id="ARBA00012916"/>
    </source>
</evidence>
<evidence type="ECO:0000259" key="12">
    <source>
        <dbReference type="PROSITE" id="PS51464"/>
    </source>
</evidence>
<evidence type="ECO:0000256" key="6">
    <source>
        <dbReference type="ARBA" id="ARBA00022576"/>
    </source>
</evidence>
<feature type="domain" description="SIS" evidence="12">
    <location>
        <begin position="281"/>
        <end position="422"/>
    </location>
</feature>
<keyword evidence="6 10" id="KW-0032">Aminotransferase</keyword>
<dbReference type="CDD" id="cd05008">
    <property type="entry name" value="SIS_GlmS_GlmD_1"/>
    <property type="match status" value="1"/>
</dbReference>
<dbReference type="GO" id="GO:0005829">
    <property type="term" value="C:cytosol"/>
    <property type="evidence" value="ECO:0007669"/>
    <property type="project" value="TreeGrafter"/>
</dbReference>
<comment type="function">
    <text evidence="10">Catalyzes the first step in hexosamine metabolism, converting fructose-6P into glucosamine-6P using glutamine as a nitrogen source.</text>
</comment>
<feature type="active site" description="For Fru-6P isomerization activity" evidence="10">
    <location>
        <position position="602"/>
    </location>
</feature>
<dbReference type="InterPro" id="IPR035490">
    <property type="entry name" value="GlmS/FrlB_SIS"/>
</dbReference>
<organism evidence="13 14">
    <name type="scientific">Sphingomonas aliaeris</name>
    <dbReference type="NCBI Taxonomy" id="2759526"/>
    <lineage>
        <taxon>Bacteria</taxon>
        <taxon>Pseudomonadati</taxon>
        <taxon>Pseudomonadota</taxon>
        <taxon>Alphaproteobacteria</taxon>
        <taxon>Sphingomonadales</taxon>
        <taxon>Sphingomonadaceae</taxon>
        <taxon>Sphingomonas</taxon>
    </lineage>
</organism>
<evidence type="ECO:0000256" key="5">
    <source>
        <dbReference type="ARBA" id="ARBA00022490"/>
    </source>
</evidence>
<dbReference type="InterPro" id="IPR029055">
    <property type="entry name" value="Ntn_hydrolases_N"/>
</dbReference>
<dbReference type="GO" id="GO:0006002">
    <property type="term" value="P:fructose 6-phosphate metabolic process"/>
    <property type="evidence" value="ECO:0007669"/>
    <property type="project" value="TreeGrafter"/>
</dbReference>
<evidence type="ECO:0000256" key="10">
    <source>
        <dbReference type="HAMAP-Rule" id="MF_00164"/>
    </source>
</evidence>
<dbReference type="NCBIfam" id="TIGR01135">
    <property type="entry name" value="glmS"/>
    <property type="match status" value="1"/>
</dbReference>
<dbReference type="Proteomes" id="UP000595894">
    <property type="component" value="Chromosome"/>
</dbReference>
<dbReference type="EMBL" id="CP061035">
    <property type="protein sequence ID" value="QQV78451.1"/>
    <property type="molecule type" value="Genomic_DNA"/>
</dbReference>
<dbReference type="Pfam" id="PF13522">
    <property type="entry name" value="GATase_6"/>
    <property type="match status" value="1"/>
</dbReference>
<accession>A0A974NWZ3</accession>
<dbReference type="PANTHER" id="PTHR10937:SF0">
    <property type="entry name" value="GLUTAMINE--FRUCTOSE-6-PHOSPHATE TRANSAMINASE (ISOMERIZING)"/>
    <property type="match status" value="1"/>
</dbReference>
<dbReference type="FunFam" id="3.60.20.10:FF:000006">
    <property type="entry name" value="Glutamine--fructose-6-phosphate aminotransferase [isomerizing]"/>
    <property type="match status" value="1"/>
</dbReference>